<keyword evidence="2" id="KW-1185">Reference proteome</keyword>
<accession>A0AAE0UG06</accession>
<name>A0AAE0UG06_SORBR</name>
<evidence type="ECO:0000313" key="2">
    <source>
        <dbReference type="Proteomes" id="UP001281003"/>
    </source>
</evidence>
<sequence length="208" mass="23032">MPCLALFTATGLVINLPAFPSRLSYSLKYFLRTFLQFRTRPFPFFLDSIRPKHLLLIPRVNFTPTTTSRIVYGLFYIVPCQLWAFVNPGFRHESDRAKTTRCILCGTSERTSPIDWSIIAASSQNPTFFDFSLGLSCALACSKSFSFSGVMGTGEGLRRQSLVLIVTGHRFGVMSEVGSGGDRSLACVSSLFGVVALQKIFESRVKSS</sequence>
<gene>
    <name evidence="1" type="ORF">B0T20DRAFT_403261</name>
</gene>
<proteinExistence type="predicted"/>
<protein>
    <submittedName>
        <fullName evidence="1">Uncharacterized protein</fullName>
    </submittedName>
</protein>
<dbReference type="AlphaFoldDB" id="A0AAE0UG06"/>
<organism evidence="1 2">
    <name type="scientific">Sordaria brevicollis</name>
    <dbReference type="NCBI Taxonomy" id="83679"/>
    <lineage>
        <taxon>Eukaryota</taxon>
        <taxon>Fungi</taxon>
        <taxon>Dikarya</taxon>
        <taxon>Ascomycota</taxon>
        <taxon>Pezizomycotina</taxon>
        <taxon>Sordariomycetes</taxon>
        <taxon>Sordariomycetidae</taxon>
        <taxon>Sordariales</taxon>
        <taxon>Sordariaceae</taxon>
        <taxon>Sordaria</taxon>
    </lineage>
</organism>
<reference evidence="1" key="1">
    <citation type="journal article" date="2023" name="Mol. Phylogenet. Evol.">
        <title>Genome-scale phylogeny and comparative genomics of the fungal order Sordariales.</title>
        <authorList>
            <person name="Hensen N."/>
            <person name="Bonometti L."/>
            <person name="Westerberg I."/>
            <person name="Brannstrom I.O."/>
            <person name="Guillou S."/>
            <person name="Cros-Aarteil S."/>
            <person name="Calhoun S."/>
            <person name="Haridas S."/>
            <person name="Kuo A."/>
            <person name="Mondo S."/>
            <person name="Pangilinan J."/>
            <person name="Riley R."/>
            <person name="LaButti K."/>
            <person name="Andreopoulos B."/>
            <person name="Lipzen A."/>
            <person name="Chen C."/>
            <person name="Yan M."/>
            <person name="Daum C."/>
            <person name="Ng V."/>
            <person name="Clum A."/>
            <person name="Steindorff A."/>
            <person name="Ohm R.A."/>
            <person name="Martin F."/>
            <person name="Silar P."/>
            <person name="Natvig D.O."/>
            <person name="Lalanne C."/>
            <person name="Gautier V."/>
            <person name="Ament-Velasquez S.L."/>
            <person name="Kruys A."/>
            <person name="Hutchinson M.I."/>
            <person name="Powell A.J."/>
            <person name="Barry K."/>
            <person name="Miller A.N."/>
            <person name="Grigoriev I.V."/>
            <person name="Debuchy R."/>
            <person name="Gladieux P."/>
            <person name="Hiltunen Thoren M."/>
            <person name="Johannesson H."/>
        </authorList>
    </citation>
    <scope>NUCLEOTIDE SEQUENCE</scope>
    <source>
        <strain evidence="1">FGSC 1904</strain>
    </source>
</reference>
<reference evidence="1" key="2">
    <citation type="submission" date="2023-07" db="EMBL/GenBank/DDBJ databases">
        <authorList>
            <consortium name="Lawrence Berkeley National Laboratory"/>
            <person name="Haridas S."/>
            <person name="Hensen N."/>
            <person name="Bonometti L."/>
            <person name="Westerberg I."/>
            <person name="Brannstrom I.O."/>
            <person name="Guillou S."/>
            <person name="Cros-Aarteil S."/>
            <person name="Calhoun S."/>
            <person name="Kuo A."/>
            <person name="Mondo S."/>
            <person name="Pangilinan J."/>
            <person name="Riley R."/>
            <person name="LaButti K."/>
            <person name="Andreopoulos B."/>
            <person name="Lipzen A."/>
            <person name="Chen C."/>
            <person name="Yanf M."/>
            <person name="Daum C."/>
            <person name="Ng V."/>
            <person name="Clum A."/>
            <person name="Steindorff A."/>
            <person name="Ohm R."/>
            <person name="Martin F."/>
            <person name="Silar P."/>
            <person name="Natvig D."/>
            <person name="Lalanne C."/>
            <person name="Gautier V."/>
            <person name="Ament-velasquez S.L."/>
            <person name="Kruys A."/>
            <person name="Hutchinson M.I."/>
            <person name="Powell A.J."/>
            <person name="Barry K."/>
            <person name="Miller A.N."/>
            <person name="Grigoriev I.V."/>
            <person name="Debuchy R."/>
            <person name="Gladieux P."/>
            <person name="Thoren M.H."/>
            <person name="Johannesson H."/>
        </authorList>
    </citation>
    <scope>NUCLEOTIDE SEQUENCE</scope>
    <source>
        <strain evidence="1">FGSC 1904</strain>
    </source>
</reference>
<dbReference type="Proteomes" id="UP001281003">
    <property type="component" value="Unassembled WGS sequence"/>
</dbReference>
<dbReference type="EMBL" id="JAUTDP010000002">
    <property type="protein sequence ID" value="KAK3402039.1"/>
    <property type="molecule type" value="Genomic_DNA"/>
</dbReference>
<evidence type="ECO:0000313" key="1">
    <source>
        <dbReference type="EMBL" id="KAK3402039.1"/>
    </source>
</evidence>
<comment type="caution">
    <text evidence="1">The sequence shown here is derived from an EMBL/GenBank/DDBJ whole genome shotgun (WGS) entry which is preliminary data.</text>
</comment>